<dbReference type="AlphaFoldDB" id="A0A8H7U0K0"/>
<comment type="similarity">
    <text evidence="5">Belongs to the class VI-like SAM-binding methyltransferase superfamily. Isoprenylcysteine carboxyl methyltransferase family.</text>
</comment>
<comment type="subcellular location">
    <subcellularLocation>
        <location evidence="5">Endoplasmic reticulum membrane</location>
        <topology evidence="5">Multi-pass membrane protein</topology>
    </subcellularLocation>
    <subcellularLocation>
        <location evidence="1">Membrane</location>
        <topology evidence="1">Multi-pass membrane protein</topology>
    </subcellularLocation>
</comment>
<evidence type="ECO:0000313" key="6">
    <source>
        <dbReference type="EMBL" id="KAF9811635.1"/>
    </source>
</evidence>
<evidence type="ECO:0000256" key="5">
    <source>
        <dbReference type="RuleBase" id="RU362022"/>
    </source>
</evidence>
<dbReference type="InterPro" id="IPR007269">
    <property type="entry name" value="ICMT_MeTrfase"/>
</dbReference>
<feature type="transmembrane region" description="Helical" evidence="5">
    <location>
        <begin position="156"/>
        <end position="177"/>
    </location>
</feature>
<gene>
    <name evidence="6" type="ORF">IEO21_06514</name>
</gene>
<comment type="catalytic activity">
    <reaction evidence="5">
        <text>[protein]-C-terminal S-[(2E,6E)-farnesyl]-L-cysteine + S-adenosyl-L-methionine = [protein]-C-terminal S-[(2E,6E)-farnesyl]-L-cysteine methyl ester + S-adenosyl-L-homocysteine</text>
        <dbReference type="Rhea" id="RHEA:21672"/>
        <dbReference type="Rhea" id="RHEA-COMP:12125"/>
        <dbReference type="Rhea" id="RHEA-COMP:12126"/>
        <dbReference type="ChEBI" id="CHEBI:57856"/>
        <dbReference type="ChEBI" id="CHEBI:59789"/>
        <dbReference type="ChEBI" id="CHEBI:90510"/>
        <dbReference type="ChEBI" id="CHEBI:90511"/>
        <dbReference type="EC" id="2.1.1.100"/>
    </reaction>
</comment>
<reference evidence="6" key="2">
    <citation type="journal article" name="Front. Microbiol.">
        <title>Degradative Capacity of Two Strains of Rhodonia placenta: From Phenotype to Genotype.</title>
        <authorList>
            <person name="Kolle M."/>
            <person name="Horta M.A.C."/>
            <person name="Nowrousian M."/>
            <person name="Ohm R.A."/>
            <person name="Benz J.P."/>
            <person name="Pilgard A."/>
        </authorList>
    </citation>
    <scope>NUCLEOTIDE SEQUENCE</scope>
    <source>
        <strain evidence="6">FPRL280</strain>
    </source>
</reference>
<proteinExistence type="inferred from homology"/>
<name>A0A8H7U0K0_9APHY</name>
<feature type="transmembrane region" description="Helical" evidence="5">
    <location>
        <begin position="57"/>
        <end position="75"/>
    </location>
</feature>
<dbReference type="EMBL" id="JADOXO010000148">
    <property type="protein sequence ID" value="KAF9811635.1"/>
    <property type="molecule type" value="Genomic_DNA"/>
</dbReference>
<keyword evidence="5" id="KW-0489">Methyltransferase</keyword>
<dbReference type="Proteomes" id="UP000639403">
    <property type="component" value="Unassembled WGS sequence"/>
</dbReference>
<dbReference type="PANTHER" id="PTHR12714">
    <property type="entry name" value="PROTEIN-S ISOPRENYLCYSTEINE O-METHYLTRANSFERASE"/>
    <property type="match status" value="1"/>
</dbReference>
<dbReference type="GO" id="GO:0004671">
    <property type="term" value="F:protein C-terminal S-isoprenylcysteine carboxyl O-methyltransferase activity"/>
    <property type="evidence" value="ECO:0007669"/>
    <property type="project" value="UniProtKB-EC"/>
</dbReference>
<reference evidence="6" key="1">
    <citation type="submission" date="2020-11" db="EMBL/GenBank/DDBJ databases">
        <authorList>
            <person name="Koelle M."/>
            <person name="Horta M.A.C."/>
            <person name="Nowrousian M."/>
            <person name="Ohm R.A."/>
            <person name="Benz P."/>
            <person name="Pilgard A."/>
        </authorList>
    </citation>
    <scope>NUCLEOTIDE SEQUENCE</scope>
    <source>
        <strain evidence="6">FPRL280</strain>
    </source>
</reference>
<feature type="transmembrane region" description="Helical" evidence="5">
    <location>
        <begin position="192"/>
        <end position="212"/>
    </location>
</feature>
<keyword evidence="2 5" id="KW-0812">Transmembrane</keyword>
<evidence type="ECO:0000256" key="3">
    <source>
        <dbReference type="ARBA" id="ARBA00022989"/>
    </source>
</evidence>
<dbReference type="Gene3D" id="1.20.120.1630">
    <property type="match status" value="1"/>
</dbReference>
<keyword evidence="5" id="KW-0808">Transferase</keyword>
<evidence type="ECO:0000256" key="2">
    <source>
        <dbReference type="ARBA" id="ARBA00022692"/>
    </source>
</evidence>
<dbReference type="Pfam" id="PF04140">
    <property type="entry name" value="ICMT"/>
    <property type="match status" value="1"/>
</dbReference>
<evidence type="ECO:0000256" key="1">
    <source>
        <dbReference type="ARBA" id="ARBA00004141"/>
    </source>
</evidence>
<organism evidence="6 7">
    <name type="scientific">Rhodonia placenta</name>
    <dbReference type="NCBI Taxonomy" id="104341"/>
    <lineage>
        <taxon>Eukaryota</taxon>
        <taxon>Fungi</taxon>
        <taxon>Dikarya</taxon>
        <taxon>Basidiomycota</taxon>
        <taxon>Agaricomycotina</taxon>
        <taxon>Agaricomycetes</taxon>
        <taxon>Polyporales</taxon>
        <taxon>Adustoporiaceae</taxon>
        <taxon>Rhodonia</taxon>
    </lineage>
</organism>
<feature type="transmembrane region" description="Helical" evidence="5">
    <location>
        <begin position="95"/>
        <end position="114"/>
    </location>
</feature>
<keyword evidence="3 5" id="KW-1133">Transmembrane helix</keyword>
<comment type="caution">
    <text evidence="6">The sequence shown here is derived from an EMBL/GenBank/DDBJ whole genome shotgun (WGS) entry which is preliminary data.</text>
</comment>
<keyword evidence="5" id="KW-0256">Endoplasmic reticulum</keyword>
<keyword evidence="4 5" id="KW-0472">Membrane</keyword>
<evidence type="ECO:0000313" key="7">
    <source>
        <dbReference type="Proteomes" id="UP000639403"/>
    </source>
</evidence>
<accession>A0A8H7U0K0</accession>
<keyword evidence="5" id="KW-0949">S-adenosyl-L-methionine</keyword>
<protein>
    <recommendedName>
        <fullName evidence="5">Protein-S-isoprenylcysteine O-methyltransferase</fullName>
        <ecNumber evidence="5">2.1.1.100</ecNumber>
    </recommendedName>
</protein>
<evidence type="ECO:0000256" key="4">
    <source>
        <dbReference type="ARBA" id="ARBA00023136"/>
    </source>
</evidence>
<dbReference type="PANTHER" id="PTHR12714:SF9">
    <property type="entry name" value="PROTEIN-S-ISOPRENYLCYSTEINE O-METHYLTRANSFERASE"/>
    <property type="match status" value="1"/>
</dbReference>
<dbReference type="EC" id="2.1.1.100" evidence="5"/>
<dbReference type="GO" id="GO:0032259">
    <property type="term" value="P:methylation"/>
    <property type="evidence" value="ECO:0007669"/>
    <property type="project" value="UniProtKB-KW"/>
</dbReference>
<dbReference type="GO" id="GO:0005789">
    <property type="term" value="C:endoplasmic reticulum membrane"/>
    <property type="evidence" value="ECO:0007669"/>
    <property type="project" value="UniProtKB-SubCell"/>
</dbReference>
<sequence length="241" mass="26330">MSLIKLPFLAITTLGIYTNFTPPQPKPDASLLAPNMTMFERAFSAVARLYMGSFKQLLLCSGVVLEAAVIFAAKYPAVPISGAILKLLVHGPPSLAAKIGLSPAFLVGFSMVTLGSYTRYRCYRALGQFFTFEVTMSGNHRLITDGPYAYVRHPSYTSAVITGIGIGISLASAGSWFRECRVVDTMWGKATMVVYLAATLLGVGVAVLRPAAEDVLLKERFGPQWDAWAQKVQYRLIPYIY</sequence>